<feature type="region of interest" description="Disordered" evidence="6">
    <location>
        <begin position="60"/>
        <end position="242"/>
    </location>
</feature>
<dbReference type="OrthoDB" id="1918685at2759"/>
<dbReference type="PROSITE" id="PS00598">
    <property type="entry name" value="CHROMO_1"/>
    <property type="match status" value="1"/>
</dbReference>
<comment type="caution">
    <text evidence="8">The sequence shown here is derived from an EMBL/GenBank/DDBJ whole genome shotgun (WGS) entry which is preliminary data.</text>
</comment>
<evidence type="ECO:0000256" key="4">
    <source>
        <dbReference type="ARBA" id="ARBA00023163"/>
    </source>
</evidence>
<dbReference type="InterPro" id="IPR023779">
    <property type="entry name" value="Chromodomain_CS"/>
</dbReference>
<dbReference type="InterPro" id="IPR000953">
    <property type="entry name" value="Chromo/chromo_shadow_dom"/>
</dbReference>
<dbReference type="GO" id="GO:0035102">
    <property type="term" value="C:PRC1 complex"/>
    <property type="evidence" value="ECO:0007669"/>
    <property type="project" value="TreeGrafter"/>
</dbReference>
<evidence type="ECO:0000313" key="9">
    <source>
        <dbReference type="Proteomes" id="UP001152622"/>
    </source>
</evidence>
<keyword evidence="4" id="KW-0804">Transcription</keyword>
<dbReference type="Pfam" id="PF00385">
    <property type="entry name" value="Chromo"/>
    <property type="match status" value="1"/>
</dbReference>
<sequence length="242" mass="26504">MELSAVGERVFAAECILKRRIRKGGIEYLVKWKGWAIKYSTWEPEDNILDSRLIAGFEQKERERELHGPKKRGPKPKNVLLKARAHAPEASAQSPASRRCHSQRSSSSPSPSSAPSSSSASASSSLPTPKLQSRAASHKLKKDIRRCHRMSRRPLPRSDPLAPPHGARPPRLPLLGNGHHPEPQGQTARGQERPHHTQPEGHRRGRERPGGDPEEAPPPSPRPGPPRGARASPPETASSGRG</sequence>
<evidence type="ECO:0000256" key="5">
    <source>
        <dbReference type="ARBA" id="ARBA00023242"/>
    </source>
</evidence>
<keyword evidence="2" id="KW-0678">Repressor</keyword>
<evidence type="ECO:0000256" key="6">
    <source>
        <dbReference type="SAM" id="MobiDB-lite"/>
    </source>
</evidence>
<protein>
    <recommendedName>
        <fullName evidence="7">Chromo domain-containing protein</fullName>
    </recommendedName>
</protein>
<dbReference type="SMART" id="SM00298">
    <property type="entry name" value="CHROMO"/>
    <property type="match status" value="1"/>
</dbReference>
<dbReference type="SUPFAM" id="SSF54160">
    <property type="entry name" value="Chromo domain-like"/>
    <property type="match status" value="1"/>
</dbReference>
<keyword evidence="5" id="KW-0539">Nucleus</keyword>
<feature type="compositionally biased region" description="Pro residues" evidence="6">
    <location>
        <begin position="161"/>
        <end position="172"/>
    </location>
</feature>
<dbReference type="InterPro" id="IPR052458">
    <property type="entry name" value="PcG_PRC1-like_component"/>
</dbReference>
<dbReference type="FunFam" id="2.40.50.40:FF:000006">
    <property type="entry name" value="Chromobox protein homolog 7"/>
    <property type="match status" value="1"/>
</dbReference>
<feature type="compositionally biased region" description="Basic residues" evidence="6">
    <location>
        <begin position="136"/>
        <end position="155"/>
    </location>
</feature>
<dbReference type="EMBL" id="JAINUF010000004">
    <property type="protein sequence ID" value="KAJ8363255.1"/>
    <property type="molecule type" value="Genomic_DNA"/>
</dbReference>
<comment type="subcellular location">
    <subcellularLocation>
        <location evidence="1">Nucleus</location>
    </subcellularLocation>
</comment>
<keyword evidence="3" id="KW-0805">Transcription regulation</keyword>
<feature type="compositionally biased region" description="Polar residues" evidence="6">
    <location>
        <begin position="126"/>
        <end position="135"/>
    </location>
</feature>
<reference evidence="8" key="1">
    <citation type="journal article" date="2023" name="Science">
        <title>Genome structures resolve the early diversification of teleost fishes.</title>
        <authorList>
            <person name="Parey E."/>
            <person name="Louis A."/>
            <person name="Montfort J."/>
            <person name="Bouchez O."/>
            <person name="Roques C."/>
            <person name="Iampietro C."/>
            <person name="Lluch J."/>
            <person name="Castinel A."/>
            <person name="Donnadieu C."/>
            <person name="Desvignes T."/>
            <person name="Floi Bucao C."/>
            <person name="Jouanno E."/>
            <person name="Wen M."/>
            <person name="Mejri S."/>
            <person name="Dirks R."/>
            <person name="Jansen H."/>
            <person name="Henkel C."/>
            <person name="Chen W.J."/>
            <person name="Zahm M."/>
            <person name="Cabau C."/>
            <person name="Klopp C."/>
            <person name="Thompson A.W."/>
            <person name="Robinson-Rechavi M."/>
            <person name="Braasch I."/>
            <person name="Lecointre G."/>
            <person name="Bobe J."/>
            <person name="Postlethwait J.H."/>
            <person name="Berthelot C."/>
            <person name="Roest Crollius H."/>
            <person name="Guiguen Y."/>
        </authorList>
    </citation>
    <scope>NUCLEOTIDE SEQUENCE</scope>
    <source>
        <strain evidence="8">WJC10195</strain>
    </source>
</reference>
<dbReference type="PANTHER" id="PTHR46389">
    <property type="entry name" value="POLYCOMB GROUP PROTEIN PC"/>
    <property type="match status" value="1"/>
</dbReference>
<evidence type="ECO:0000256" key="2">
    <source>
        <dbReference type="ARBA" id="ARBA00022491"/>
    </source>
</evidence>
<dbReference type="CDD" id="cd18648">
    <property type="entry name" value="CD_Cbx6"/>
    <property type="match status" value="1"/>
</dbReference>
<feature type="compositionally biased region" description="Pro residues" evidence="6">
    <location>
        <begin position="216"/>
        <end position="226"/>
    </location>
</feature>
<dbReference type="GO" id="GO:0000122">
    <property type="term" value="P:negative regulation of transcription by RNA polymerase II"/>
    <property type="evidence" value="ECO:0007669"/>
    <property type="project" value="TreeGrafter"/>
</dbReference>
<accession>A0A9Q1FP48</accession>
<dbReference type="GO" id="GO:0000785">
    <property type="term" value="C:chromatin"/>
    <property type="evidence" value="ECO:0007669"/>
    <property type="project" value="TreeGrafter"/>
</dbReference>
<dbReference type="InterPro" id="IPR016197">
    <property type="entry name" value="Chromo-like_dom_sf"/>
</dbReference>
<gene>
    <name evidence="8" type="ORF">SKAU_G00120860</name>
</gene>
<evidence type="ECO:0000256" key="1">
    <source>
        <dbReference type="ARBA" id="ARBA00004123"/>
    </source>
</evidence>
<dbReference type="PROSITE" id="PS50013">
    <property type="entry name" value="CHROMO_2"/>
    <property type="match status" value="1"/>
</dbReference>
<feature type="compositionally biased region" description="Low complexity" evidence="6">
    <location>
        <begin position="105"/>
        <end position="125"/>
    </location>
</feature>
<dbReference type="Proteomes" id="UP001152622">
    <property type="component" value="Chromosome 4"/>
</dbReference>
<dbReference type="PANTHER" id="PTHR46389:SF4">
    <property type="entry name" value="CHROMOBOX PROTEIN HOMOLOG 6"/>
    <property type="match status" value="1"/>
</dbReference>
<proteinExistence type="predicted"/>
<evidence type="ECO:0000259" key="7">
    <source>
        <dbReference type="PROSITE" id="PS50013"/>
    </source>
</evidence>
<feature type="domain" description="Chromo" evidence="7">
    <location>
        <begin position="11"/>
        <end position="69"/>
    </location>
</feature>
<evidence type="ECO:0000313" key="8">
    <source>
        <dbReference type="EMBL" id="KAJ8363255.1"/>
    </source>
</evidence>
<keyword evidence="9" id="KW-1185">Reference proteome</keyword>
<dbReference type="InterPro" id="IPR023780">
    <property type="entry name" value="Chromo_domain"/>
</dbReference>
<name>A0A9Q1FP48_SYNKA</name>
<dbReference type="AlphaFoldDB" id="A0A9Q1FP48"/>
<feature type="compositionally biased region" description="Basic and acidic residues" evidence="6">
    <location>
        <begin position="190"/>
        <end position="211"/>
    </location>
</feature>
<evidence type="ECO:0000256" key="3">
    <source>
        <dbReference type="ARBA" id="ARBA00023015"/>
    </source>
</evidence>
<organism evidence="8 9">
    <name type="scientific">Synaphobranchus kaupii</name>
    <name type="common">Kaup's arrowtooth eel</name>
    <dbReference type="NCBI Taxonomy" id="118154"/>
    <lineage>
        <taxon>Eukaryota</taxon>
        <taxon>Metazoa</taxon>
        <taxon>Chordata</taxon>
        <taxon>Craniata</taxon>
        <taxon>Vertebrata</taxon>
        <taxon>Euteleostomi</taxon>
        <taxon>Actinopterygii</taxon>
        <taxon>Neopterygii</taxon>
        <taxon>Teleostei</taxon>
        <taxon>Anguilliformes</taxon>
        <taxon>Synaphobranchidae</taxon>
        <taxon>Synaphobranchus</taxon>
    </lineage>
</organism>
<dbReference type="GO" id="GO:0003682">
    <property type="term" value="F:chromatin binding"/>
    <property type="evidence" value="ECO:0007669"/>
    <property type="project" value="TreeGrafter"/>
</dbReference>
<dbReference type="Gene3D" id="2.40.50.40">
    <property type="match status" value="1"/>
</dbReference>